<organism evidence="2 3">
    <name type="scientific">Mycobacterium paraintracellulare</name>
    <dbReference type="NCBI Taxonomy" id="1138383"/>
    <lineage>
        <taxon>Bacteria</taxon>
        <taxon>Bacillati</taxon>
        <taxon>Actinomycetota</taxon>
        <taxon>Actinomycetes</taxon>
        <taxon>Mycobacteriales</taxon>
        <taxon>Mycobacteriaceae</taxon>
        <taxon>Mycobacterium</taxon>
        <taxon>Mycobacterium avium complex (MAC)</taxon>
    </lineage>
</organism>
<protein>
    <recommendedName>
        <fullName evidence="1">SnoaL-like domain-containing protein</fullName>
    </recommendedName>
</protein>
<feature type="domain" description="SnoaL-like" evidence="1">
    <location>
        <begin position="12"/>
        <end position="120"/>
    </location>
</feature>
<dbReference type="Gene3D" id="3.10.450.50">
    <property type="match status" value="2"/>
</dbReference>
<dbReference type="PANTHER" id="PTHR38436:SF1">
    <property type="entry name" value="ESTER CYCLASE"/>
    <property type="match status" value="1"/>
</dbReference>
<sequence>MSTEAVLREALRNYAEAKNRHDVEAIVAAYAPDGSYQDSGVRQPVTGHAQLRKFYAAFFQSVPDYQGHFDGTAFGDDTAVVWGRMTGTVGNNLLGLTTDPGSRIDVPVTFVCTFRGGQLTSDCGYFDTRILHHQVGFAGPAAALEPPVSTVASFVAGWARFWAAPTDTTRVHGLVTDDVALHWPGIAEPLRGRNAYVAQLAAAVKHVPDLTLSVADYAHRGNVLLIAWEGRGTVDGSVRRWCGADRFRLRDGQSAETTVVFDTRGMTPSRKRHLIPAKP</sequence>
<dbReference type="InterPro" id="IPR009959">
    <property type="entry name" value="Cyclase_SnoaL-like"/>
</dbReference>
<proteinExistence type="predicted"/>
<dbReference type="EMBL" id="AP022597">
    <property type="protein sequence ID" value="BBY68394.1"/>
    <property type="molecule type" value="Genomic_DNA"/>
</dbReference>
<accession>A0ABM7K384</accession>
<feature type="domain" description="SnoaL-like" evidence="1">
    <location>
        <begin position="166"/>
        <end position="256"/>
    </location>
</feature>
<dbReference type="RefSeq" id="WP_330469406.1">
    <property type="nucleotide sequence ID" value="NZ_CP142715.1"/>
</dbReference>
<dbReference type="Pfam" id="PF12680">
    <property type="entry name" value="SnoaL_2"/>
    <property type="match status" value="2"/>
</dbReference>
<dbReference type="SUPFAM" id="SSF54427">
    <property type="entry name" value="NTF2-like"/>
    <property type="match status" value="2"/>
</dbReference>
<evidence type="ECO:0000313" key="3">
    <source>
        <dbReference type="Proteomes" id="UP000466578"/>
    </source>
</evidence>
<evidence type="ECO:0000313" key="2">
    <source>
        <dbReference type="EMBL" id="BBY68394.1"/>
    </source>
</evidence>
<dbReference type="Proteomes" id="UP000466578">
    <property type="component" value="Chromosome"/>
</dbReference>
<keyword evidence="3" id="KW-1185">Reference proteome</keyword>
<name>A0ABM7K384_9MYCO</name>
<evidence type="ECO:0000259" key="1">
    <source>
        <dbReference type="Pfam" id="PF12680"/>
    </source>
</evidence>
<dbReference type="InterPro" id="IPR032710">
    <property type="entry name" value="NTF2-like_dom_sf"/>
</dbReference>
<gene>
    <name evidence="2" type="ORF">MPRI_05810</name>
</gene>
<dbReference type="PANTHER" id="PTHR38436">
    <property type="entry name" value="POLYKETIDE CYCLASE SNOAL-LIKE DOMAIN"/>
    <property type="match status" value="1"/>
</dbReference>
<dbReference type="InterPro" id="IPR037401">
    <property type="entry name" value="SnoaL-like"/>
</dbReference>
<reference evidence="2 3" key="1">
    <citation type="journal article" date="2019" name="Emerg. Microbes Infect.">
        <title>Comprehensive subspecies identification of 175 nontuberculous mycobacteria species based on 7547 genomic profiles.</title>
        <authorList>
            <person name="Matsumoto Y."/>
            <person name="Kinjo T."/>
            <person name="Motooka D."/>
            <person name="Nabeya D."/>
            <person name="Jung N."/>
            <person name="Uechi K."/>
            <person name="Horii T."/>
            <person name="Iida T."/>
            <person name="Fujita J."/>
            <person name="Nakamura S."/>
        </authorList>
    </citation>
    <scope>NUCLEOTIDE SEQUENCE [LARGE SCALE GENOMIC DNA]</scope>
    <source>
        <strain evidence="2 3">JCM 30622</strain>
    </source>
</reference>